<evidence type="ECO:0000256" key="8">
    <source>
        <dbReference type="SAM" id="MobiDB-lite"/>
    </source>
</evidence>
<evidence type="ECO:0000313" key="10">
    <source>
        <dbReference type="EMBL" id="TNV76113.1"/>
    </source>
</evidence>
<reference evidence="10" key="1">
    <citation type="submission" date="2019-06" db="EMBL/GenBank/DDBJ databases">
        <authorList>
            <person name="Zheng W."/>
        </authorList>
    </citation>
    <scope>NUCLEOTIDE SEQUENCE</scope>
    <source>
        <strain evidence="10">QDHG01</strain>
    </source>
</reference>
<dbReference type="InterPro" id="IPR044640">
    <property type="entry name" value="RU2A"/>
</dbReference>
<dbReference type="PROSITE" id="PS51450">
    <property type="entry name" value="LRR"/>
    <property type="match status" value="1"/>
</dbReference>
<keyword evidence="3" id="KW-0507">mRNA processing</keyword>
<proteinExistence type="inferred from homology"/>
<dbReference type="OrthoDB" id="433501at2759"/>
<dbReference type="GO" id="GO:0030620">
    <property type="term" value="F:U2 snRNA binding"/>
    <property type="evidence" value="ECO:0007669"/>
    <property type="project" value="InterPro"/>
</dbReference>
<evidence type="ECO:0000256" key="2">
    <source>
        <dbReference type="ARBA" id="ARBA00022614"/>
    </source>
</evidence>
<protein>
    <recommendedName>
        <fullName evidence="9">U2A'/phosphoprotein 32 family A C-terminal domain-containing protein</fullName>
    </recommendedName>
</protein>
<evidence type="ECO:0000256" key="7">
    <source>
        <dbReference type="ARBA" id="ARBA00024196"/>
    </source>
</evidence>
<feature type="region of interest" description="Disordered" evidence="8">
    <location>
        <begin position="181"/>
        <end position="205"/>
    </location>
</feature>
<dbReference type="InterPro" id="IPR003603">
    <property type="entry name" value="U2A'_phosphoprotein32A_C"/>
</dbReference>
<sequence length="238" mass="26758">MRITAELIQKSGTTLNPISEFCIDLRGYKIPFLENLSATNDQFGTIDLTDNEIVTIEALPQLLRLRTLILTNNRITRVDSNFAESCPGLESLLLTNNKISKFEEIDKIAQTCKSLLRLSLMGNLVNQLPNYRLYVIHSIPTLRVLDFQKVSQKERIAAKKLFESDKGAQIVKEMHKEIAPAKKLAGSKRTQREEGGAGAEVEEEEARKIAELDAKIAKATSLEEVQELHKQVAQINEQ</sequence>
<dbReference type="SUPFAM" id="SSF52058">
    <property type="entry name" value="L domain-like"/>
    <property type="match status" value="1"/>
</dbReference>
<dbReference type="Proteomes" id="UP000785679">
    <property type="component" value="Unassembled WGS sequence"/>
</dbReference>
<gene>
    <name evidence="10" type="ORF">FGO68_gene11414</name>
</gene>
<evidence type="ECO:0000256" key="6">
    <source>
        <dbReference type="ARBA" id="ARBA00023242"/>
    </source>
</evidence>
<dbReference type="Pfam" id="PF14580">
    <property type="entry name" value="LRR_9"/>
    <property type="match status" value="1"/>
</dbReference>
<organism evidence="10 11">
    <name type="scientific">Halteria grandinella</name>
    <dbReference type="NCBI Taxonomy" id="5974"/>
    <lineage>
        <taxon>Eukaryota</taxon>
        <taxon>Sar</taxon>
        <taxon>Alveolata</taxon>
        <taxon>Ciliophora</taxon>
        <taxon>Intramacronucleata</taxon>
        <taxon>Spirotrichea</taxon>
        <taxon>Stichotrichia</taxon>
        <taxon>Sporadotrichida</taxon>
        <taxon>Halteriidae</taxon>
        <taxon>Halteria</taxon>
    </lineage>
</organism>
<dbReference type="PANTHER" id="PTHR10552">
    <property type="entry name" value="U2 SMALL NUCLEAR RIBONUCLEOPROTEIN A"/>
    <property type="match status" value="1"/>
</dbReference>
<accession>A0A8J8SZL8</accession>
<evidence type="ECO:0000256" key="4">
    <source>
        <dbReference type="ARBA" id="ARBA00022737"/>
    </source>
</evidence>
<feature type="domain" description="U2A'/phosphoprotein 32 family A C-terminal" evidence="9">
    <location>
        <begin position="128"/>
        <end position="146"/>
    </location>
</feature>
<dbReference type="InterPro" id="IPR032675">
    <property type="entry name" value="LRR_dom_sf"/>
</dbReference>
<keyword evidence="4" id="KW-0677">Repeat</keyword>
<evidence type="ECO:0000256" key="3">
    <source>
        <dbReference type="ARBA" id="ARBA00022728"/>
    </source>
</evidence>
<dbReference type="GO" id="GO:0000398">
    <property type="term" value="P:mRNA splicing, via spliceosome"/>
    <property type="evidence" value="ECO:0007669"/>
    <property type="project" value="InterPro"/>
</dbReference>
<comment type="similarity">
    <text evidence="7">Belongs to the U2 small nuclear ribonucleoprotein A family.</text>
</comment>
<dbReference type="FunFam" id="3.80.10.10:FF:000026">
    <property type="entry name" value="U2 small nuclear ribonucleoprotein A"/>
    <property type="match status" value="1"/>
</dbReference>
<keyword evidence="3" id="KW-0747">Spliceosome</keyword>
<dbReference type="SMART" id="SM00446">
    <property type="entry name" value="LRRcap"/>
    <property type="match status" value="1"/>
</dbReference>
<evidence type="ECO:0000259" key="9">
    <source>
        <dbReference type="SMART" id="SM00446"/>
    </source>
</evidence>
<evidence type="ECO:0000256" key="5">
    <source>
        <dbReference type="ARBA" id="ARBA00023187"/>
    </source>
</evidence>
<comment type="subcellular location">
    <subcellularLocation>
        <location evidence="1">Nucleus</location>
    </subcellularLocation>
</comment>
<comment type="caution">
    <text evidence="10">The sequence shown here is derived from an EMBL/GenBank/DDBJ whole genome shotgun (WGS) entry which is preliminary data.</text>
</comment>
<dbReference type="PANTHER" id="PTHR10552:SF6">
    <property type="entry name" value="U2 SMALL NUCLEAR RIBONUCLEOPROTEIN A"/>
    <property type="match status" value="1"/>
</dbReference>
<keyword evidence="5" id="KW-0508">mRNA splicing</keyword>
<keyword evidence="6" id="KW-0539">Nucleus</keyword>
<evidence type="ECO:0000313" key="11">
    <source>
        <dbReference type="Proteomes" id="UP000785679"/>
    </source>
</evidence>
<keyword evidence="2" id="KW-0433">Leucine-rich repeat</keyword>
<name>A0A8J8SZL8_HALGN</name>
<evidence type="ECO:0000256" key="1">
    <source>
        <dbReference type="ARBA" id="ARBA00004123"/>
    </source>
</evidence>
<dbReference type="Gene3D" id="3.80.10.10">
    <property type="entry name" value="Ribonuclease Inhibitor"/>
    <property type="match status" value="1"/>
</dbReference>
<dbReference type="AlphaFoldDB" id="A0A8J8SZL8"/>
<dbReference type="EMBL" id="RRYP01014171">
    <property type="protein sequence ID" value="TNV76113.1"/>
    <property type="molecule type" value="Genomic_DNA"/>
</dbReference>
<keyword evidence="11" id="KW-1185">Reference proteome</keyword>
<dbReference type="GO" id="GO:0005681">
    <property type="term" value="C:spliceosomal complex"/>
    <property type="evidence" value="ECO:0007669"/>
    <property type="project" value="UniProtKB-KW"/>
</dbReference>
<dbReference type="InterPro" id="IPR001611">
    <property type="entry name" value="Leu-rich_rpt"/>
</dbReference>